<protein>
    <recommendedName>
        <fullName evidence="3">F-box domain-containing protein</fullName>
    </recommendedName>
</protein>
<evidence type="ECO:0000313" key="2">
    <source>
        <dbReference type="Proteomes" id="UP001175227"/>
    </source>
</evidence>
<comment type="caution">
    <text evidence="1">The sequence shown here is derived from an EMBL/GenBank/DDBJ whole genome shotgun (WGS) entry which is preliminary data.</text>
</comment>
<name>A0AA39P1F4_9AGAR</name>
<accession>A0AA39P1F4</accession>
<dbReference type="EMBL" id="JAUEPR010000022">
    <property type="protein sequence ID" value="KAK0475795.1"/>
    <property type="molecule type" value="Genomic_DNA"/>
</dbReference>
<sequence>MHGRKIQRRKIYGVRLIFQYRASCCAMLQCLGPYQLTLFFVLHAVNLTSCTTKEVTRALTTTRYCRSMLCRPCYRGNVRLCELTFLMKDINQISSHTNDAPHRTVQPRHRPSPRFPTIPLSMLPLVLCRDTADPFFQLLESPYATIASAHTRELDVAQNTVTRSGNLDGELLDGLAFQGVLSRCPADVFEHVQKLSVTWVGWWTLSDAERLSIGQRFKNVTELALWMVIFETDEEFQALVASFPALELISLQTIRFRVKDSEKNHSHAEHTLPANLHTISLNDISNPRVLRSLIPCPSLRVFKCHYVNFGDFTPELAKDVGQLLLSAGECFEDFGFTIQAAAFLNDGVDLGMFLHSTYFSSYLNNQLSKMPDSNSSTSLESRILNGLISGLKTTGTSFLSSGASPSRALRLPCWKRWTSIISPHMILTGRSLIASSSMPIFMC</sequence>
<evidence type="ECO:0008006" key="3">
    <source>
        <dbReference type="Google" id="ProtNLM"/>
    </source>
</evidence>
<dbReference type="AlphaFoldDB" id="A0AA39P1F4"/>
<organism evidence="1 2">
    <name type="scientific">Armillaria novae-zelandiae</name>
    <dbReference type="NCBI Taxonomy" id="153914"/>
    <lineage>
        <taxon>Eukaryota</taxon>
        <taxon>Fungi</taxon>
        <taxon>Dikarya</taxon>
        <taxon>Basidiomycota</taxon>
        <taxon>Agaricomycotina</taxon>
        <taxon>Agaricomycetes</taxon>
        <taxon>Agaricomycetidae</taxon>
        <taxon>Agaricales</taxon>
        <taxon>Marasmiineae</taxon>
        <taxon>Physalacriaceae</taxon>
        <taxon>Armillaria</taxon>
    </lineage>
</organism>
<keyword evidence="2" id="KW-1185">Reference proteome</keyword>
<evidence type="ECO:0000313" key="1">
    <source>
        <dbReference type="EMBL" id="KAK0475795.1"/>
    </source>
</evidence>
<gene>
    <name evidence="1" type="ORF">IW261DRAFT_458367</name>
</gene>
<proteinExistence type="predicted"/>
<reference evidence="1" key="1">
    <citation type="submission" date="2023-06" db="EMBL/GenBank/DDBJ databases">
        <authorList>
            <consortium name="Lawrence Berkeley National Laboratory"/>
            <person name="Ahrendt S."/>
            <person name="Sahu N."/>
            <person name="Indic B."/>
            <person name="Wong-Bajracharya J."/>
            <person name="Merenyi Z."/>
            <person name="Ke H.-M."/>
            <person name="Monk M."/>
            <person name="Kocsube S."/>
            <person name="Drula E."/>
            <person name="Lipzen A."/>
            <person name="Balint B."/>
            <person name="Henrissat B."/>
            <person name="Andreopoulos B."/>
            <person name="Martin F.M."/>
            <person name="Harder C.B."/>
            <person name="Rigling D."/>
            <person name="Ford K.L."/>
            <person name="Foster G.D."/>
            <person name="Pangilinan J."/>
            <person name="Papanicolaou A."/>
            <person name="Barry K."/>
            <person name="LaButti K."/>
            <person name="Viragh M."/>
            <person name="Koriabine M."/>
            <person name="Yan M."/>
            <person name="Riley R."/>
            <person name="Champramary S."/>
            <person name="Plett K.L."/>
            <person name="Tsai I.J."/>
            <person name="Slot J."/>
            <person name="Sipos G."/>
            <person name="Plett J."/>
            <person name="Nagy L.G."/>
            <person name="Grigoriev I.V."/>
        </authorList>
    </citation>
    <scope>NUCLEOTIDE SEQUENCE</scope>
    <source>
        <strain evidence="1">ICMP 16352</strain>
    </source>
</reference>
<dbReference type="Proteomes" id="UP001175227">
    <property type="component" value="Unassembled WGS sequence"/>
</dbReference>